<dbReference type="RefSeq" id="WP_081183882.1">
    <property type="nucleotide sequence ID" value="NZ_MJEA01000007.1"/>
</dbReference>
<dbReference type="EMBL" id="MJEA01000007">
    <property type="protein sequence ID" value="OQO70135.1"/>
    <property type="molecule type" value="Genomic_DNA"/>
</dbReference>
<sequence length="78" mass="8705">MAKNKFKLNYSGVGQLLKSAEMQGVLTEKATAIKNRAGEGYEQDIYVGKTRANAMVYADSYKAKRDNMKNNTLLKAVR</sequence>
<protein>
    <recommendedName>
        <fullName evidence="3">Phage protein</fullName>
    </recommendedName>
</protein>
<gene>
    <name evidence="1" type="ORF">BH747_08205</name>
</gene>
<dbReference type="STRING" id="112904.BH747_08205"/>
<accession>A0A1V8YUD8</accession>
<dbReference type="AlphaFoldDB" id="A0A1V8YUD8"/>
<reference evidence="1 2" key="1">
    <citation type="journal article" date="2017" name="BMC Microbiol.">
        <title>Comparative genomics of Enterococcus spp. isolated from bovine feces.</title>
        <authorList>
            <person name="Beukers A.G."/>
            <person name="Zaheer R."/>
            <person name="Goji N."/>
            <person name="Amoako K.K."/>
            <person name="Chaves A.V."/>
            <person name="Ward M.P."/>
            <person name="McAllister T.A."/>
        </authorList>
    </citation>
    <scope>NUCLEOTIDE SEQUENCE [LARGE SCALE GENOMIC DNA]</scope>
    <source>
        <strain evidence="1 2">F1129D 143</strain>
    </source>
</reference>
<organism evidence="1 2">
    <name type="scientific">Enterococcus villorum</name>
    <dbReference type="NCBI Taxonomy" id="112904"/>
    <lineage>
        <taxon>Bacteria</taxon>
        <taxon>Bacillati</taxon>
        <taxon>Bacillota</taxon>
        <taxon>Bacilli</taxon>
        <taxon>Lactobacillales</taxon>
        <taxon>Enterococcaceae</taxon>
        <taxon>Enterococcus</taxon>
    </lineage>
</organism>
<dbReference type="Proteomes" id="UP000192477">
    <property type="component" value="Unassembled WGS sequence"/>
</dbReference>
<comment type="caution">
    <text evidence="1">The sequence shown here is derived from an EMBL/GenBank/DDBJ whole genome shotgun (WGS) entry which is preliminary data.</text>
</comment>
<dbReference type="OrthoDB" id="2087181at2"/>
<name>A0A1V8YUD8_9ENTE</name>
<evidence type="ECO:0000313" key="2">
    <source>
        <dbReference type="Proteomes" id="UP000192477"/>
    </source>
</evidence>
<proteinExistence type="predicted"/>
<evidence type="ECO:0008006" key="3">
    <source>
        <dbReference type="Google" id="ProtNLM"/>
    </source>
</evidence>
<evidence type="ECO:0000313" key="1">
    <source>
        <dbReference type="EMBL" id="OQO70135.1"/>
    </source>
</evidence>